<evidence type="ECO:0000313" key="2">
    <source>
        <dbReference type="Proteomes" id="UP001160390"/>
    </source>
</evidence>
<dbReference type="AlphaFoldDB" id="A0AA35M0K3"/>
<organism evidence="1 2">
    <name type="scientific">Clonostachys chloroleuca</name>
    <dbReference type="NCBI Taxonomy" id="1926264"/>
    <lineage>
        <taxon>Eukaryota</taxon>
        <taxon>Fungi</taxon>
        <taxon>Dikarya</taxon>
        <taxon>Ascomycota</taxon>
        <taxon>Pezizomycotina</taxon>
        <taxon>Sordariomycetes</taxon>
        <taxon>Hypocreomycetidae</taxon>
        <taxon>Hypocreales</taxon>
        <taxon>Bionectriaceae</taxon>
        <taxon>Clonostachys</taxon>
    </lineage>
</organism>
<name>A0AA35M0K3_9HYPO</name>
<gene>
    <name evidence="1" type="ORF">CCHLO57077_00019643</name>
</gene>
<protein>
    <submittedName>
        <fullName evidence="1">Uncharacterized protein</fullName>
    </submittedName>
</protein>
<sequence length="114" mass="12801">MLAVQSLLFPWIGTTISTGYNKDKTPGSKDALRANRGVESQKGYFKTKSCGRRTESQVELEYNIELGDRSQGDVQTLVSEDRSPRPDQLRRVLERNDDGIMVVKTVTTTSRSFS</sequence>
<dbReference type="EMBL" id="CABFNP030000802">
    <property type="protein sequence ID" value="CAI6087889.1"/>
    <property type="molecule type" value="Genomic_DNA"/>
</dbReference>
<comment type="caution">
    <text evidence="1">The sequence shown here is derived from an EMBL/GenBank/DDBJ whole genome shotgun (WGS) entry which is preliminary data.</text>
</comment>
<evidence type="ECO:0000313" key="1">
    <source>
        <dbReference type="EMBL" id="CAI6087889.1"/>
    </source>
</evidence>
<proteinExistence type="predicted"/>
<dbReference type="Proteomes" id="UP001160390">
    <property type="component" value="Unassembled WGS sequence"/>
</dbReference>
<accession>A0AA35M0K3</accession>
<reference evidence="1" key="1">
    <citation type="submission" date="2023-01" db="EMBL/GenBank/DDBJ databases">
        <authorList>
            <person name="Piombo E."/>
        </authorList>
    </citation>
    <scope>NUCLEOTIDE SEQUENCE</scope>
</reference>
<keyword evidence="2" id="KW-1185">Reference proteome</keyword>